<dbReference type="Proteomes" id="UP000198867">
    <property type="component" value="Unassembled WGS sequence"/>
</dbReference>
<organism evidence="2 3">
    <name type="scientific">Mycetocola miduiensis</name>
    <dbReference type="NCBI Taxonomy" id="995034"/>
    <lineage>
        <taxon>Bacteria</taxon>
        <taxon>Bacillati</taxon>
        <taxon>Actinomycetota</taxon>
        <taxon>Actinomycetes</taxon>
        <taxon>Micrococcales</taxon>
        <taxon>Microbacteriaceae</taxon>
        <taxon>Mycetocola</taxon>
    </lineage>
</organism>
<dbReference type="OrthoDB" id="4981273at2"/>
<evidence type="ECO:0000256" key="1">
    <source>
        <dbReference type="SAM" id="MobiDB-lite"/>
    </source>
</evidence>
<sequence length="136" mass="14360">MNNDQSRSAAEEEFVLAVTSGPLTEIAITEVVDGDHVDLAIDAVAIDPDTGDAVPVSIALNPDDSAFVVNVAGVERVVPFVETAEESYSGKAGGMEPLRKLHELATRVEQEAKGKARQLAEKFKRPRGSGPSEATS</sequence>
<dbReference type="RefSeq" id="WP_090712605.1">
    <property type="nucleotide sequence ID" value="NZ_FOVM01000009.1"/>
</dbReference>
<gene>
    <name evidence="2" type="ORF">SAMN05216219_2849</name>
</gene>
<reference evidence="3" key="1">
    <citation type="submission" date="2016-10" db="EMBL/GenBank/DDBJ databases">
        <authorList>
            <person name="Varghese N."/>
            <person name="Submissions S."/>
        </authorList>
    </citation>
    <scope>NUCLEOTIDE SEQUENCE [LARGE SCALE GENOMIC DNA]</scope>
    <source>
        <strain evidence="3">CGMCC 1.11101</strain>
    </source>
</reference>
<name>A0A1I5DDW6_9MICO</name>
<protein>
    <submittedName>
        <fullName evidence="2">Uncharacterized protein</fullName>
    </submittedName>
</protein>
<evidence type="ECO:0000313" key="2">
    <source>
        <dbReference type="EMBL" id="SFN97458.1"/>
    </source>
</evidence>
<keyword evidence="3" id="KW-1185">Reference proteome</keyword>
<feature type="region of interest" description="Disordered" evidence="1">
    <location>
        <begin position="110"/>
        <end position="136"/>
    </location>
</feature>
<dbReference type="AlphaFoldDB" id="A0A1I5DDW6"/>
<evidence type="ECO:0000313" key="3">
    <source>
        <dbReference type="Proteomes" id="UP000198867"/>
    </source>
</evidence>
<dbReference type="EMBL" id="FOVM01000009">
    <property type="protein sequence ID" value="SFN97458.1"/>
    <property type="molecule type" value="Genomic_DNA"/>
</dbReference>
<feature type="compositionally biased region" description="Basic and acidic residues" evidence="1">
    <location>
        <begin position="110"/>
        <end position="123"/>
    </location>
</feature>
<accession>A0A1I5DDW6</accession>
<proteinExistence type="predicted"/>